<sequence>MEFSRIRRMVTFMLENAVLSFSIIDLTSNFFHASVSGDIESITKCFALIDLTSWVICFIKPSTVMSFLSKFFLYG</sequence>
<protein>
    <submittedName>
        <fullName evidence="1">Uncharacterized protein</fullName>
    </submittedName>
</protein>
<dbReference type="Proteomes" id="UP000076969">
    <property type="component" value="Chromosome"/>
</dbReference>
<name>A0A172WEE3_9EURY</name>
<gene>
    <name evidence="1" type="ORF">A7C91_00180</name>
</gene>
<evidence type="ECO:0000313" key="1">
    <source>
        <dbReference type="EMBL" id="ANF21797.1"/>
    </source>
</evidence>
<keyword evidence="2" id="KW-1185">Reference proteome</keyword>
<organism evidence="1 2">
    <name type="scientific">Thermococcus piezophilus</name>
    <dbReference type="NCBI Taxonomy" id="1712654"/>
    <lineage>
        <taxon>Archaea</taxon>
        <taxon>Methanobacteriati</taxon>
        <taxon>Methanobacteriota</taxon>
        <taxon>Thermococci</taxon>
        <taxon>Thermococcales</taxon>
        <taxon>Thermococcaceae</taxon>
        <taxon>Thermococcus</taxon>
    </lineage>
</organism>
<accession>A0A172WEE3</accession>
<reference evidence="2" key="1">
    <citation type="journal article" date="2016" name="Syst. Appl. Microbiol.">
        <title>Thermococcus piezophilus sp. nov., a novel hyperthermophilic and piezophilic archaeon with a broad pressure range for growth, isolated from a deepest hydrothermal vent at the Mid-Cayman Rise.</title>
        <authorList>
            <person name="Dalmasso C."/>
            <person name="Oger P."/>
            <person name="Selva G."/>
            <person name="Courtine D."/>
            <person name="L'Haridon S."/>
            <person name="Garlaschelli A."/>
            <person name="Roussel E."/>
            <person name="Miyazaki J."/>
            <person name="Reveillaud J."/>
            <person name="Jebbar M."/>
            <person name="Takai K."/>
            <person name="Maignien L."/>
            <person name="Alain K."/>
        </authorList>
    </citation>
    <scope>NUCLEOTIDE SEQUENCE [LARGE SCALE GENOMIC DNA]</scope>
    <source>
        <strain evidence="2">CDGS</strain>
    </source>
</reference>
<dbReference type="EMBL" id="CP015520">
    <property type="protein sequence ID" value="ANF21797.1"/>
    <property type="molecule type" value="Genomic_DNA"/>
</dbReference>
<dbReference type="AlphaFoldDB" id="A0A172WEE3"/>
<proteinExistence type="predicted"/>
<evidence type="ECO:0000313" key="2">
    <source>
        <dbReference type="Proteomes" id="UP000076969"/>
    </source>
</evidence>
<dbReference type="KEGG" id="tpie:A7C91_00180"/>